<dbReference type="EMBL" id="FN649740">
    <property type="protein sequence ID" value="CBJ26651.1"/>
    <property type="molecule type" value="Genomic_DNA"/>
</dbReference>
<feature type="compositionally biased region" description="Low complexity" evidence="1">
    <location>
        <begin position="538"/>
        <end position="552"/>
    </location>
</feature>
<name>D7G0C4_ECTSI</name>
<sequence>MLLVDFLCGGLTSSKLPGGFPGKLELNLCLQRIRTNNAKRNESGHVKGATLEGQSAEMTARRGYGLGSRRAGNLLLVLLSLREAIAEGEQQGPRRAAPHADRDTESHGQPHRPGVPAGGEFDLKLSASRLQRSGSTDHLMAASELARLRGVEGVHELSAMRADATASLGARVAQRDNGERPMEEADDATRAAAAAITTAVTVPAGHGNSGSRRLQADESCEVGASFELSSTLYSAFNGCYASLDSTLDPYFFWTESFGAFIGPAPSIFSSTSMDFTTSDNPLAWKLGEVLAIGNDGAVYYSMACESFEYVAIGSHPSDVTQWICYLAGGWVYVSADSFSLTCGCSDNPTPAPESGSTTPSPAYSPTSLLNPDGTTPAPVTSPVDDDGSPEGASGCGGTDEFTISSSELEEFDGCYVDAGETETFFSTSGEKADGVMAVFPGFLDEQETADARWIVGTYAEDADDRTVTCVSDESPTTAHPADSTFSCDLTGTGAFITVTDVLFGFTCGCTSASAGEGDDDEATTTPSPTGTERSLDDTPAPTTSFSPSSPAPVDLAVGLDPSTPSPESDEGLDTAANGGRGQHAAPGVLFILSGVGGLFVGLVGAIVAAL</sequence>
<feature type="compositionally biased region" description="Low complexity" evidence="1">
    <location>
        <begin position="354"/>
        <end position="367"/>
    </location>
</feature>
<evidence type="ECO:0000256" key="1">
    <source>
        <dbReference type="SAM" id="MobiDB-lite"/>
    </source>
</evidence>
<keyword evidence="2" id="KW-0812">Transmembrane</keyword>
<evidence type="ECO:0000313" key="4">
    <source>
        <dbReference type="Proteomes" id="UP000002630"/>
    </source>
</evidence>
<proteinExistence type="predicted"/>
<gene>
    <name evidence="3" type="ORF">Esi_0040_0051</name>
</gene>
<feature type="region of interest" description="Disordered" evidence="1">
    <location>
        <begin position="88"/>
        <end position="120"/>
    </location>
</feature>
<feature type="compositionally biased region" description="Polar residues" evidence="1">
    <location>
        <begin position="523"/>
        <end position="532"/>
    </location>
</feature>
<dbReference type="Proteomes" id="UP000002630">
    <property type="component" value="Linkage Group LG15"/>
</dbReference>
<reference evidence="3 4" key="1">
    <citation type="journal article" date="2010" name="Nature">
        <title>The Ectocarpus genome and the independent evolution of multicellularity in brown algae.</title>
        <authorList>
            <person name="Cock J.M."/>
            <person name="Sterck L."/>
            <person name="Rouze P."/>
            <person name="Scornet D."/>
            <person name="Allen A.E."/>
            <person name="Amoutzias G."/>
            <person name="Anthouard V."/>
            <person name="Artiguenave F."/>
            <person name="Aury J.M."/>
            <person name="Badger J.H."/>
            <person name="Beszteri B."/>
            <person name="Billiau K."/>
            <person name="Bonnet E."/>
            <person name="Bothwell J.H."/>
            <person name="Bowler C."/>
            <person name="Boyen C."/>
            <person name="Brownlee C."/>
            <person name="Carrano C.J."/>
            <person name="Charrier B."/>
            <person name="Cho G.Y."/>
            <person name="Coelho S.M."/>
            <person name="Collen J."/>
            <person name="Corre E."/>
            <person name="Da Silva C."/>
            <person name="Delage L."/>
            <person name="Delaroque N."/>
            <person name="Dittami S.M."/>
            <person name="Doulbeau S."/>
            <person name="Elias M."/>
            <person name="Farnham G."/>
            <person name="Gachon C.M."/>
            <person name="Gschloessl B."/>
            <person name="Heesch S."/>
            <person name="Jabbari K."/>
            <person name="Jubin C."/>
            <person name="Kawai H."/>
            <person name="Kimura K."/>
            <person name="Kloareg B."/>
            <person name="Kupper F.C."/>
            <person name="Lang D."/>
            <person name="Le Bail A."/>
            <person name="Leblanc C."/>
            <person name="Lerouge P."/>
            <person name="Lohr M."/>
            <person name="Lopez P.J."/>
            <person name="Martens C."/>
            <person name="Maumus F."/>
            <person name="Michel G."/>
            <person name="Miranda-Saavedra D."/>
            <person name="Morales J."/>
            <person name="Moreau H."/>
            <person name="Motomura T."/>
            <person name="Nagasato C."/>
            <person name="Napoli C.A."/>
            <person name="Nelson D.R."/>
            <person name="Nyvall-Collen P."/>
            <person name="Peters A.F."/>
            <person name="Pommier C."/>
            <person name="Potin P."/>
            <person name="Poulain J."/>
            <person name="Quesneville H."/>
            <person name="Read B."/>
            <person name="Rensing S.A."/>
            <person name="Ritter A."/>
            <person name="Rousvoal S."/>
            <person name="Samanta M."/>
            <person name="Samson G."/>
            <person name="Schroeder D.C."/>
            <person name="Segurens B."/>
            <person name="Strittmatter M."/>
            <person name="Tonon T."/>
            <person name="Tregear J.W."/>
            <person name="Valentin K."/>
            <person name="von Dassow P."/>
            <person name="Yamagishi T."/>
            <person name="Van de Peer Y."/>
            <person name="Wincker P."/>
        </authorList>
    </citation>
    <scope>NUCLEOTIDE SEQUENCE [LARGE SCALE GENOMIC DNA]</scope>
    <source>
        <strain evidence="4">Ec32 / CCAP1310/4</strain>
    </source>
</reference>
<dbReference type="AlphaFoldDB" id="D7G0C4"/>
<feature type="region of interest" description="Disordered" evidence="1">
    <location>
        <begin position="348"/>
        <end position="399"/>
    </location>
</feature>
<keyword evidence="2" id="KW-0472">Membrane</keyword>
<keyword evidence="2" id="KW-1133">Transmembrane helix</keyword>
<dbReference type="OrthoDB" id="10438809at2759"/>
<accession>D7G0C4</accession>
<protein>
    <submittedName>
        <fullName evidence="3">Uncharacterized protein</fullName>
    </submittedName>
</protein>
<dbReference type="InParanoid" id="D7G0C4"/>
<evidence type="ECO:0000256" key="2">
    <source>
        <dbReference type="SAM" id="Phobius"/>
    </source>
</evidence>
<evidence type="ECO:0000313" key="3">
    <source>
        <dbReference type="EMBL" id="CBJ26651.1"/>
    </source>
</evidence>
<feature type="transmembrane region" description="Helical" evidence="2">
    <location>
        <begin position="587"/>
        <end position="609"/>
    </location>
</feature>
<organism evidence="3 4">
    <name type="scientific">Ectocarpus siliculosus</name>
    <name type="common">Brown alga</name>
    <name type="synonym">Conferva siliculosa</name>
    <dbReference type="NCBI Taxonomy" id="2880"/>
    <lineage>
        <taxon>Eukaryota</taxon>
        <taxon>Sar</taxon>
        <taxon>Stramenopiles</taxon>
        <taxon>Ochrophyta</taxon>
        <taxon>PX clade</taxon>
        <taxon>Phaeophyceae</taxon>
        <taxon>Ectocarpales</taxon>
        <taxon>Ectocarpaceae</taxon>
        <taxon>Ectocarpus</taxon>
    </lineage>
</organism>
<feature type="compositionally biased region" description="Basic and acidic residues" evidence="1">
    <location>
        <begin position="98"/>
        <end position="108"/>
    </location>
</feature>
<feature type="region of interest" description="Disordered" evidence="1">
    <location>
        <begin position="513"/>
        <end position="579"/>
    </location>
</feature>
<keyword evidence="4" id="KW-1185">Reference proteome</keyword>
<dbReference type="EMBL" id="FN648597">
    <property type="protein sequence ID" value="CBJ26651.1"/>
    <property type="molecule type" value="Genomic_DNA"/>
</dbReference>